<dbReference type="RefSeq" id="WP_153118572.1">
    <property type="nucleotide sequence ID" value="NZ_VZCC01000028.1"/>
</dbReference>
<sequence>MTSKDIEEKAILALKNYIWGSKVISQFIAENDKEPFWDGYVNLYKDSQKDKKSFLGRVPLQIKGKLVRSFKKEKFKYNIDVTDLKAYLADPTVYIVCQMKEDSKDTLLYYRNLLPETIKNLLKGKDKQKTIAVKMKPFPESLESFESILRVFIGDSRKQISYSGMKSLTLEDARKRKVNNFSFVMPLANMSPADCMGYLSSHDSYMYAQVDKDLGIEIPISGEMNFSFTNVANLDVVVGERIFYNQFCNEIKDGNLVVNVGNVLTLSFPINQQGKNSTASFKVSSDFLDESMHQMEFLMALDKEGKVKLGGVEIKLKVNEPEIIQECGQRLIALRQLKHVLDLLHVTKPLDLSKIDKEQNDLIEVLIATIEMGKPIRIGHSESTLTLAEIGNLNLLLWESVDKDGNSFFGDFFDGRIDIKYQFEAGKHYESSPFSYLQNNNLWSKCDNIPFDKQIDSYGILIGRNPHIYDMANLDLLAMLNAYDSLDETEQIKRDNILAYAKKLNEWLSKSESTGEKGVMHFVNYCQILKRRGCLTDECIEGLRKLLLDETVMPMTKVGVSLLLGEKDTFNHCLDLCKDDVENLKRYPIWKFYSDLK</sequence>
<reference evidence="2" key="1">
    <citation type="submission" date="2019-09" db="EMBL/GenBank/DDBJ databases">
        <title>Distinct polysaccharide growth profiles of human intestinal Prevotella copri isolates.</title>
        <authorList>
            <person name="Fehlner-Peach H."/>
            <person name="Magnabosco C."/>
            <person name="Raghavan V."/>
            <person name="Scher J.U."/>
            <person name="Tett A."/>
            <person name="Cox L.M."/>
            <person name="Gottsegen C."/>
            <person name="Watters A."/>
            <person name="Wiltshire- Gordon J.D."/>
            <person name="Segata N."/>
            <person name="Bonneau R."/>
            <person name="Littman D.R."/>
        </authorList>
    </citation>
    <scope>NUCLEOTIDE SEQUENCE [LARGE SCALE GENOMIC DNA]</scope>
    <source>
        <strain evidence="2">iAA108</strain>
    </source>
</reference>
<gene>
    <name evidence="1" type="ORF">F7D74_05330</name>
</gene>
<dbReference type="EMBL" id="VZCC01000028">
    <property type="protein sequence ID" value="MQN83415.1"/>
    <property type="molecule type" value="Genomic_DNA"/>
</dbReference>
<evidence type="ECO:0008006" key="3">
    <source>
        <dbReference type="Google" id="ProtNLM"/>
    </source>
</evidence>
<protein>
    <recommendedName>
        <fullName evidence="3">DUF4365 domain-containing protein</fullName>
    </recommendedName>
</protein>
<comment type="caution">
    <text evidence="1">The sequence shown here is derived from an EMBL/GenBank/DDBJ whole genome shotgun (WGS) entry which is preliminary data.</text>
</comment>
<proteinExistence type="predicted"/>
<accession>A0AA90ZSL8</accession>
<dbReference type="Proteomes" id="UP000421408">
    <property type="component" value="Unassembled WGS sequence"/>
</dbReference>
<evidence type="ECO:0000313" key="1">
    <source>
        <dbReference type="EMBL" id="MQN83415.1"/>
    </source>
</evidence>
<name>A0AA90ZSL8_9BACT</name>
<organism evidence="1 2">
    <name type="scientific">Segatella copri</name>
    <dbReference type="NCBI Taxonomy" id="165179"/>
    <lineage>
        <taxon>Bacteria</taxon>
        <taxon>Pseudomonadati</taxon>
        <taxon>Bacteroidota</taxon>
        <taxon>Bacteroidia</taxon>
        <taxon>Bacteroidales</taxon>
        <taxon>Prevotellaceae</taxon>
        <taxon>Segatella</taxon>
    </lineage>
</organism>
<dbReference type="AlphaFoldDB" id="A0AA90ZSL8"/>
<evidence type="ECO:0000313" key="2">
    <source>
        <dbReference type="Proteomes" id="UP000421408"/>
    </source>
</evidence>